<sequence>MSRCVTNKINEMEHICKELNQYININKNWNSNRCNFNIYEEKKISKNFLITWKVSLVCIQNLKRNIKL</sequence>
<gene>
    <name evidence="1" type="ORF">RhiirA4_485931</name>
</gene>
<proteinExistence type="predicted"/>
<dbReference type="AlphaFoldDB" id="A0A2I1HQU5"/>
<reference evidence="1 2" key="1">
    <citation type="submission" date="2015-10" db="EMBL/GenBank/DDBJ databases">
        <title>Genome analyses suggest a sexual origin of heterokaryosis in a supposedly ancient asexual fungus.</title>
        <authorList>
            <person name="Ropars J."/>
            <person name="Sedzielewska K."/>
            <person name="Noel J."/>
            <person name="Charron P."/>
            <person name="Farinelli L."/>
            <person name="Marton T."/>
            <person name="Kruger M."/>
            <person name="Pelin A."/>
            <person name="Brachmann A."/>
            <person name="Corradi N."/>
        </authorList>
    </citation>
    <scope>NUCLEOTIDE SEQUENCE [LARGE SCALE GENOMIC DNA]</scope>
    <source>
        <strain evidence="1 2">A4</strain>
    </source>
</reference>
<evidence type="ECO:0000313" key="1">
    <source>
        <dbReference type="EMBL" id="PKY61237.1"/>
    </source>
</evidence>
<protein>
    <submittedName>
        <fullName evidence="1">Uncharacterized protein</fullName>
    </submittedName>
</protein>
<comment type="caution">
    <text evidence="1">The sequence shown here is derived from an EMBL/GenBank/DDBJ whole genome shotgun (WGS) entry which is preliminary data.</text>
</comment>
<dbReference type="EMBL" id="LLXI01005085">
    <property type="protein sequence ID" value="PKY61237.1"/>
    <property type="molecule type" value="Genomic_DNA"/>
</dbReference>
<dbReference type="Proteomes" id="UP000234323">
    <property type="component" value="Unassembled WGS sequence"/>
</dbReference>
<organism evidence="1 2">
    <name type="scientific">Rhizophagus irregularis</name>
    <dbReference type="NCBI Taxonomy" id="588596"/>
    <lineage>
        <taxon>Eukaryota</taxon>
        <taxon>Fungi</taxon>
        <taxon>Fungi incertae sedis</taxon>
        <taxon>Mucoromycota</taxon>
        <taxon>Glomeromycotina</taxon>
        <taxon>Glomeromycetes</taxon>
        <taxon>Glomerales</taxon>
        <taxon>Glomeraceae</taxon>
        <taxon>Rhizophagus</taxon>
    </lineage>
</organism>
<accession>A0A2I1HQU5</accession>
<keyword evidence="2" id="KW-1185">Reference proteome</keyword>
<evidence type="ECO:0000313" key="2">
    <source>
        <dbReference type="Proteomes" id="UP000234323"/>
    </source>
</evidence>
<name>A0A2I1HQU5_9GLOM</name>